<sequence length="203" mass="23396">KKIVIVETDKVYGFQEDVPTNEDAILNPGSPYEFSKAMAARFCDFYREHYDMNIISVRPVNIFGPGDYSFTRIIPASMRDISDGKGIPVQEHAVNIYRDFIYVKDVAEMLYMLSTEDTKHGVYNLSTNDPMSIPELANRVTKILKHKVKPIIVKKPGTYAEIPYQAIDGSRFVDEFDFEFTSFEDAILETYRDYNEKFNISIL</sequence>
<dbReference type="EMBL" id="LAZR01033964">
    <property type="protein sequence ID" value="KKL46615.1"/>
    <property type="molecule type" value="Genomic_DNA"/>
</dbReference>
<dbReference type="AlphaFoldDB" id="A0A0F9ENW3"/>
<comment type="similarity">
    <text evidence="1">Belongs to the NAD(P)-dependent epimerase/dehydratase family.</text>
</comment>
<reference evidence="3" key="1">
    <citation type="journal article" date="2015" name="Nature">
        <title>Complex archaea that bridge the gap between prokaryotes and eukaryotes.</title>
        <authorList>
            <person name="Spang A."/>
            <person name="Saw J.H."/>
            <person name="Jorgensen S.L."/>
            <person name="Zaremba-Niedzwiedzka K."/>
            <person name="Martijn J."/>
            <person name="Lind A.E."/>
            <person name="van Eijk R."/>
            <person name="Schleper C."/>
            <person name="Guy L."/>
            <person name="Ettema T.J."/>
        </authorList>
    </citation>
    <scope>NUCLEOTIDE SEQUENCE</scope>
</reference>
<evidence type="ECO:0000256" key="1">
    <source>
        <dbReference type="ARBA" id="ARBA00007637"/>
    </source>
</evidence>
<evidence type="ECO:0000259" key="2">
    <source>
        <dbReference type="Pfam" id="PF01370"/>
    </source>
</evidence>
<comment type="caution">
    <text evidence="3">The sequence shown here is derived from an EMBL/GenBank/DDBJ whole genome shotgun (WGS) entry which is preliminary data.</text>
</comment>
<proteinExistence type="inferred from homology"/>
<dbReference type="SUPFAM" id="SSF51735">
    <property type="entry name" value="NAD(P)-binding Rossmann-fold domains"/>
    <property type="match status" value="1"/>
</dbReference>
<dbReference type="InterPro" id="IPR036291">
    <property type="entry name" value="NAD(P)-bd_dom_sf"/>
</dbReference>
<accession>A0A0F9ENW3</accession>
<evidence type="ECO:0000313" key="3">
    <source>
        <dbReference type="EMBL" id="KKL46615.1"/>
    </source>
</evidence>
<organism evidence="3">
    <name type="scientific">marine sediment metagenome</name>
    <dbReference type="NCBI Taxonomy" id="412755"/>
    <lineage>
        <taxon>unclassified sequences</taxon>
        <taxon>metagenomes</taxon>
        <taxon>ecological metagenomes</taxon>
    </lineage>
</organism>
<protein>
    <recommendedName>
        <fullName evidence="2">NAD-dependent epimerase/dehydratase domain-containing protein</fullName>
    </recommendedName>
</protein>
<dbReference type="InterPro" id="IPR001509">
    <property type="entry name" value="Epimerase_deHydtase"/>
</dbReference>
<feature type="non-terminal residue" evidence="3">
    <location>
        <position position="1"/>
    </location>
</feature>
<feature type="domain" description="NAD-dependent epimerase/dehydratase" evidence="2">
    <location>
        <begin position="2"/>
        <end position="125"/>
    </location>
</feature>
<name>A0A0F9ENW3_9ZZZZ</name>
<dbReference type="Gene3D" id="3.40.50.720">
    <property type="entry name" value="NAD(P)-binding Rossmann-like Domain"/>
    <property type="match status" value="1"/>
</dbReference>
<dbReference type="Pfam" id="PF01370">
    <property type="entry name" value="Epimerase"/>
    <property type="match status" value="1"/>
</dbReference>
<gene>
    <name evidence="3" type="ORF">LCGC14_2343810</name>
</gene>
<dbReference type="PANTHER" id="PTHR43000">
    <property type="entry name" value="DTDP-D-GLUCOSE 4,6-DEHYDRATASE-RELATED"/>
    <property type="match status" value="1"/>
</dbReference>